<dbReference type="EMBL" id="CP021995">
    <property type="protein sequence ID" value="ASD26294.1"/>
    <property type="molecule type" value="Genomic_DNA"/>
</dbReference>
<accession>A0A1Z3LVR0</accession>
<sequence length="135" mass="14350">MSAWTQDRINLLKRLWPEGRSAETIALELGGGLTRNAVLGKVARLGLSEGRTGDRPQRAAAHRPAPEPPPDGVATILSVRRTDCRWPYGEPGDAAFSLCGRPSERGAFCAAHAAIAYRPAPLSVEGLMRLAGVAP</sequence>
<evidence type="ECO:0000313" key="3">
    <source>
        <dbReference type="Proteomes" id="UP000197024"/>
    </source>
</evidence>
<reference evidence="2 3" key="1">
    <citation type="submission" date="2017-06" db="EMBL/GenBank/DDBJ databases">
        <title>Biodegradation of gentamicin by bacterial consortia AMQD4 in synthetic medium and raw gentamicin sewage.</title>
        <authorList>
            <person name="Chang H."/>
            <person name="Feng Y."/>
            <person name="Li Z."/>
            <person name="Xue J."/>
            <person name="Cheng D."/>
        </authorList>
    </citation>
    <scope>NUCLEOTIDE SEQUENCE [LARGE SCALE GENOMIC DNA]</scope>
    <source>
        <strain evidence="2 3">BZC3</strain>
    </source>
</reference>
<gene>
    <name evidence="2" type="ORF">CD943_04935</name>
</gene>
<reference evidence="2 3" key="2">
    <citation type="submission" date="2017-06" db="EMBL/GenBank/DDBJ databases">
        <authorList>
            <person name="Kim H.J."/>
            <person name="Triplett B.A."/>
        </authorList>
    </citation>
    <scope>NUCLEOTIDE SEQUENCE [LARGE SCALE GENOMIC DNA]</scope>
    <source>
        <strain evidence="2 3">BZC3</strain>
    </source>
</reference>
<organism evidence="2 3">
    <name type="scientific">Brevundimonas diminuta</name>
    <name type="common">Pseudomonas diminuta</name>
    <dbReference type="NCBI Taxonomy" id="293"/>
    <lineage>
        <taxon>Bacteria</taxon>
        <taxon>Pseudomonadati</taxon>
        <taxon>Pseudomonadota</taxon>
        <taxon>Alphaproteobacteria</taxon>
        <taxon>Caulobacterales</taxon>
        <taxon>Caulobacteraceae</taxon>
        <taxon>Brevundimonas</taxon>
    </lineage>
</organism>
<feature type="region of interest" description="Disordered" evidence="1">
    <location>
        <begin position="48"/>
        <end position="73"/>
    </location>
</feature>
<protein>
    <submittedName>
        <fullName evidence="2">Global cell cycle regulator GcrA-like protein</fullName>
    </submittedName>
</protein>
<evidence type="ECO:0000313" key="2">
    <source>
        <dbReference type="EMBL" id="ASD26294.1"/>
    </source>
</evidence>
<dbReference type="Proteomes" id="UP000197024">
    <property type="component" value="Chromosome"/>
</dbReference>
<name>A0A1Z3LVR0_BREDI</name>
<dbReference type="Pfam" id="PF07750">
    <property type="entry name" value="GcrA"/>
    <property type="match status" value="2"/>
</dbReference>
<dbReference type="AlphaFoldDB" id="A0A1Z3LVR0"/>
<dbReference type="RefSeq" id="WP_088410320.1">
    <property type="nucleotide sequence ID" value="NZ_CP021995.1"/>
</dbReference>
<proteinExistence type="predicted"/>
<evidence type="ECO:0000256" key="1">
    <source>
        <dbReference type="SAM" id="MobiDB-lite"/>
    </source>
</evidence>
<dbReference type="InterPro" id="IPR011681">
    <property type="entry name" value="GcrA"/>
</dbReference>